<dbReference type="GO" id="GO:0016226">
    <property type="term" value="P:iron-sulfur cluster assembly"/>
    <property type="evidence" value="ECO:0007669"/>
    <property type="project" value="InterPro"/>
</dbReference>
<dbReference type="GO" id="GO:0005524">
    <property type="term" value="F:ATP binding"/>
    <property type="evidence" value="ECO:0007669"/>
    <property type="project" value="UniProtKB-KW"/>
</dbReference>
<dbReference type="FunFam" id="3.40.50.300:FF:001278">
    <property type="entry name" value="Iron-sulfur cluster carrier protein"/>
    <property type="match status" value="1"/>
</dbReference>
<feature type="compositionally biased region" description="Acidic residues" evidence="8">
    <location>
        <begin position="535"/>
        <end position="561"/>
    </location>
</feature>
<dbReference type="STRING" id="1245528.M3IWP5"/>
<dbReference type="HAMAP" id="MF_02040">
    <property type="entry name" value="Mrp_NBP35"/>
    <property type="match status" value="1"/>
</dbReference>
<dbReference type="GO" id="GO:0046872">
    <property type="term" value="F:metal ion binding"/>
    <property type="evidence" value="ECO:0007669"/>
    <property type="project" value="UniProtKB-KW"/>
</dbReference>
<dbReference type="eggNOG" id="KOG3022">
    <property type="taxonomic scope" value="Eukaryota"/>
</dbReference>
<dbReference type="PANTHER" id="PTHR42961:SF2">
    <property type="entry name" value="IRON-SULFUR PROTEIN NUBPL"/>
    <property type="match status" value="1"/>
</dbReference>
<dbReference type="PROSITE" id="PS01215">
    <property type="entry name" value="MRP"/>
    <property type="match status" value="1"/>
</dbReference>
<dbReference type="GO" id="GO:0140663">
    <property type="term" value="F:ATP-dependent FeS chaperone activity"/>
    <property type="evidence" value="ECO:0007669"/>
    <property type="project" value="InterPro"/>
</dbReference>
<evidence type="ECO:0000313" key="9">
    <source>
        <dbReference type="EMBL" id="EMG51091.1"/>
    </source>
</evidence>
<dbReference type="OrthoDB" id="1741334at2759"/>
<evidence type="ECO:0000256" key="8">
    <source>
        <dbReference type="SAM" id="MobiDB-lite"/>
    </source>
</evidence>
<dbReference type="GO" id="GO:0051539">
    <property type="term" value="F:4 iron, 4 sulfur cluster binding"/>
    <property type="evidence" value="ECO:0007669"/>
    <property type="project" value="TreeGrafter"/>
</dbReference>
<keyword evidence="7" id="KW-0175">Coiled coil</keyword>
<feature type="region of interest" description="Disordered" evidence="8">
    <location>
        <begin position="513"/>
        <end position="565"/>
    </location>
</feature>
<evidence type="ECO:0000256" key="7">
    <source>
        <dbReference type="SAM" id="Coils"/>
    </source>
</evidence>
<dbReference type="Gene3D" id="3.40.50.300">
    <property type="entry name" value="P-loop containing nucleotide triphosphate hydrolases"/>
    <property type="match status" value="1"/>
</dbReference>
<evidence type="ECO:0000256" key="2">
    <source>
        <dbReference type="ARBA" id="ARBA00022741"/>
    </source>
</evidence>
<dbReference type="Proteomes" id="UP000011777">
    <property type="component" value="Unassembled WGS sequence"/>
</dbReference>
<dbReference type="HOGENOM" id="CLU_416170_0_0_1"/>
<organism evidence="9 10">
    <name type="scientific">Candida maltosa (strain Xu316)</name>
    <name type="common">Yeast</name>
    <dbReference type="NCBI Taxonomy" id="1245528"/>
    <lineage>
        <taxon>Eukaryota</taxon>
        <taxon>Fungi</taxon>
        <taxon>Dikarya</taxon>
        <taxon>Ascomycota</taxon>
        <taxon>Saccharomycotina</taxon>
        <taxon>Pichiomycetes</taxon>
        <taxon>Debaryomycetaceae</taxon>
        <taxon>Candida/Lodderomyces clade</taxon>
        <taxon>Candida</taxon>
    </lineage>
</organism>
<evidence type="ECO:0000256" key="1">
    <source>
        <dbReference type="ARBA" id="ARBA00022723"/>
    </source>
</evidence>
<comment type="caution">
    <text evidence="9">The sequence shown here is derived from an EMBL/GenBank/DDBJ whole genome shotgun (WGS) entry which is preliminary data.</text>
</comment>
<dbReference type="CDD" id="cd02037">
    <property type="entry name" value="Mrp_NBP35"/>
    <property type="match status" value="1"/>
</dbReference>
<keyword evidence="3" id="KW-0067">ATP-binding</keyword>
<feature type="coiled-coil region" evidence="7">
    <location>
        <begin position="372"/>
        <end position="399"/>
    </location>
</feature>
<keyword evidence="4" id="KW-0408">Iron</keyword>
<comment type="similarity">
    <text evidence="6">Belongs to the Mrp/NBP35 ATP-binding proteins family.</text>
</comment>
<sequence>MIRIITRSISTSRNLLSHENPLGIPRAKGSTPNPSKGLPIRQKIPNVSNIILISSAKGGVGKSTVSVNTAMALHKLGKKVGILDADIFGPSIPRLMNLSGEPRLSSQGKLLPLSNYGVQTMSMGYLVKPEQAIAWRGLMVMKALQQLLFDVYWSPIDYLVIDMPPGTGDTQLSIGQLLQIQGAIIVSTPQDIALIDAVKGITMFNKINIPIIGLVQNMSHFICPNCKHESHIFKSKGAEKVAKDHDLKMLSSIPLDEEICVHSDNGKPIVVSDPESEIAKPYFDIARSILKDLIPHTQQKLQIKETRPLIEVSKDGVPLNYHKVTPVMVIKSNNSDPIVVTKTITIVKSEPTNEYTLQQIEPTAAPAPQINKVDALKEIKRLEKLLLNLKEEVASQEETFKKEFMKYYSPKFIERQSSKLTVTSTESSFSTTSTIPTTTHHPTNPIDKNNPKDIWNQKNPPNSVLIVPQFKSHDRSTTITNFIYSKPTQIIWTNFPTTTPQAFYESNGFLFRDRNSDGSSDEVESEQENTSGTSSEEDEEEEVEEVEDDEMSDGSEPVESEDIFHDARIRITTTRTFEDPFETSQTSIVSIITTTSSHEYTYPTSTSRKRKPSMFNFHTNHSVKFDVFDWIFENKSSNANSLKVVLVFFIVEVIFLCLI</sequence>
<dbReference type="EMBL" id="AOGT01000011">
    <property type="protein sequence ID" value="EMG51091.1"/>
    <property type="molecule type" value="Genomic_DNA"/>
</dbReference>
<keyword evidence="10" id="KW-1185">Reference proteome</keyword>
<evidence type="ECO:0000313" key="10">
    <source>
        <dbReference type="Proteomes" id="UP000011777"/>
    </source>
</evidence>
<evidence type="ECO:0000256" key="3">
    <source>
        <dbReference type="ARBA" id="ARBA00022840"/>
    </source>
</evidence>
<keyword evidence="5" id="KW-0411">Iron-sulfur</keyword>
<dbReference type="InterPro" id="IPR000808">
    <property type="entry name" value="Mrp-like_CS"/>
</dbReference>
<dbReference type="GO" id="GO:0032981">
    <property type="term" value="P:mitochondrial respiratory chain complex I assembly"/>
    <property type="evidence" value="ECO:0007669"/>
    <property type="project" value="TreeGrafter"/>
</dbReference>
<accession>M3IWP5</accession>
<name>M3IWP5_CANMX</name>
<proteinExistence type="inferred from homology"/>
<dbReference type="InterPro" id="IPR027417">
    <property type="entry name" value="P-loop_NTPase"/>
</dbReference>
<feature type="region of interest" description="Disordered" evidence="8">
    <location>
        <begin position="429"/>
        <end position="461"/>
    </location>
</feature>
<keyword evidence="1" id="KW-0479">Metal-binding</keyword>
<dbReference type="SUPFAM" id="SSF52540">
    <property type="entry name" value="P-loop containing nucleoside triphosphate hydrolases"/>
    <property type="match status" value="1"/>
</dbReference>
<evidence type="ECO:0000256" key="4">
    <source>
        <dbReference type="ARBA" id="ARBA00023004"/>
    </source>
</evidence>
<keyword evidence="2" id="KW-0547">Nucleotide-binding</keyword>
<dbReference type="InterPro" id="IPR044304">
    <property type="entry name" value="NUBPL-like"/>
</dbReference>
<dbReference type="GO" id="GO:0005739">
    <property type="term" value="C:mitochondrion"/>
    <property type="evidence" value="ECO:0007669"/>
    <property type="project" value="TreeGrafter"/>
</dbReference>
<feature type="region of interest" description="Disordered" evidence="8">
    <location>
        <begin position="17"/>
        <end position="39"/>
    </location>
</feature>
<dbReference type="InterPro" id="IPR033756">
    <property type="entry name" value="YlxH/NBP35"/>
</dbReference>
<dbReference type="AlphaFoldDB" id="M3IWP5"/>
<evidence type="ECO:0008006" key="11">
    <source>
        <dbReference type="Google" id="ProtNLM"/>
    </source>
</evidence>
<evidence type="ECO:0000256" key="6">
    <source>
        <dbReference type="ARBA" id="ARBA00024036"/>
    </source>
</evidence>
<dbReference type="Pfam" id="PF10609">
    <property type="entry name" value="ParA"/>
    <property type="match status" value="1"/>
</dbReference>
<gene>
    <name evidence="9" type="ORF">G210_1257</name>
</gene>
<evidence type="ECO:0000256" key="5">
    <source>
        <dbReference type="ARBA" id="ARBA00023014"/>
    </source>
</evidence>
<dbReference type="InterPro" id="IPR019591">
    <property type="entry name" value="Mrp/NBP35_ATP-bd"/>
</dbReference>
<protein>
    <recommendedName>
        <fullName evidence="11">Iron-sulfur protein IND1</fullName>
    </recommendedName>
</protein>
<dbReference type="PANTHER" id="PTHR42961">
    <property type="entry name" value="IRON-SULFUR PROTEIN NUBPL"/>
    <property type="match status" value="1"/>
</dbReference>
<feature type="compositionally biased region" description="Low complexity" evidence="8">
    <location>
        <begin position="429"/>
        <end position="439"/>
    </location>
</feature>
<reference evidence="9 10" key="1">
    <citation type="submission" date="2013-02" db="EMBL/GenBank/DDBJ databases">
        <title>Genome sequence of Candida maltosa Xu316, a potential industrial strain for xylitol and ethanol production.</title>
        <authorList>
            <person name="Yu J."/>
            <person name="Wang Q."/>
            <person name="Geng X."/>
            <person name="Bao W."/>
            <person name="He P."/>
            <person name="Cai J."/>
        </authorList>
    </citation>
    <scope>NUCLEOTIDE SEQUENCE [LARGE SCALE GENOMIC DNA]</scope>
    <source>
        <strain evidence="10">Xu316</strain>
    </source>
</reference>